<evidence type="ECO:0000313" key="2">
    <source>
        <dbReference type="EMBL" id="KNC80990.1"/>
    </source>
</evidence>
<dbReference type="GeneID" id="25907168"/>
<dbReference type="EMBL" id="KQ242081">
    <property type="protein sequence ID" value="KNC80990.1"/>
    <property type="molecule type" value="Genomic_DNA"/>
</dbReference>
<evidence type="ECO:0000313" key="3">
    <source>
        <dbReference type="Proteomes" id="UP000054560"/>
    </source>
</evidence>
<name>A0A0L0FVW7_9EUKA</name>
<gene>
    <name evidence="2" type="ORF">SARC_06664</name>
</gene>
<keyword evidence="3" id="KW-1185">Reference proteome</keyword>
<reference evidence="2 3" key="1">
    <citation type="submission" date="2011-02" db="EMBL/GenBank/DDBJ databases">
        <title>The Genome Sequence of Sphaeroforma arctica JP610.</title>
        <authorList>
            <consortium name="The Broad Institute Genome Sequencing Platform"/>
            <person name="Russ C."/>
            <person name="Cuomo C."/>
            <person name="Young S.K."/>
            <person name="Zeng Q."/>
            <person name="Gargeya S."/>
            <person name="Alvarado L."/>
            <person name="Berlin A."/>
            <person name="Chapman S.B."/>
            <person name="Chen Z."/>
            <person name="Freedman E."/>
            <person name="Gellesch M."/>
            <person name="Goldberg J."/>
            <person name="Griggs A."/>
            <person name="Gujja S."/>
            <person name="Heilman E."/>
            <person name="Heiman D."/>
            <person name="Howarth C."/>
            <person name="Mehta T."/>
            <person name="Neiman D."/>
            <person name="Pearson M."/>
            <person name="Roberts A."/>
            <person name="Saif S."/>
            <person name="Shea T."/>
            <person name="Shenoy N."/>
            <person name="Sisk P."/>
            <person name="Stolte C."/>
            <person name="Sykes S."/>
            <person name="White J."/>
            <person name="Yandava C."/>
            <person name="Burger G."/>
            <person name="Gray M.W."/>
            <person name="Holland P.W.H."/>
            <person name="King N."/>
            <person name="Lang F.B.F."/>
            <person name="Roger A.J."/>
            <person name="Ruiz-Trillo I."/>
            <person name="Haas B."/>
            <person name="Nusbaum C."/>
            <person name="Birren B."/>
        </authorList>
    </citation>
    <scope>NUCLEOTIDE SEQUENCE [LARGE SCALE GENOMIC DNA]</scope>
    <source>
        <strain evidence="2 3">JP610</strain>
    </source>
</reference>
<feature type="region of interest" description="Disordered" evidence="1">
    <location>
        <begin position="1"/>
        <end position="21"/>
    </location>
</feature>
<protein>
    <submittedName>
        <fullName evidence="2">Uncharacterized protein</fullName>
    </submittedName>
</protein>
<dbReference type="RefSeq" id="XP_014154892.1">
    <property type="nucleotide sequence ID" value="XM_014299417.1"/>
</dbReference>
<evidence type="ECO:0000256" key="1">
    <source>
        <dbReference type="SAM" id="MobiDB-lite"/>
    </source>
</evidence>
<organism evidence="2 3">
    <name type="scientific">Sphaeroforma arctica JP610</name>
    <dbReference type="NCBI Taxonomy" id="667725"/>
    <lineage>
        <taxon>Eukaryota</taxon>
        <taxon>Ichthyosporea</taxon>
        <taxon>Ichthyophonida</taxon>
        <taxon>Sphaeroforma</taxon>
    </lineage>
</organism>
<sequence length="202" mass="23070">MDKEMDRKRWHKSANFEESRRKGISNRIHPVFRISDDMELFREGNGTLDIPELLLQEKVLKSDGAFYANMTFDYDAIGQKWIKDNEQIKQSDCVRIKAKKPKPDPKKLEIPELSKNLDVGYTSAFCHMELYGTLGKPKPLVAQTCDYLNLRKDSAVSTELENSAAQVSNGRVALFVYNVGDKINHLGIFTTVISIYDALHRS</sequence>
<dbReference type="Proteomes" id="UP000054560">
    <property type="component" value="Unassembled WGS sequence"/>
</dbReference>
<accession>A0A0L0FVW7</accession>
<dbReference type="AlphaFoldDB" id="A0A0L0FVW7"/>
<proteinExistence type="predicted"/>